<gene>
    <name evidence="11" type="primary">LOC109466396</name>
</gene>
<evidence type="ECO:0000256" key="3">
    <source>
        <dbReference type="ARBA" id="ARBA00022833"/>
    </source>
</evidence>
<proteinExistence type="predicted"/>
<reference evidence="11" key="1">
    <citation type="submission" date="2025-08" db="UniProtKB">
        <authorList>
            <consortium name="RefSeq"/>
        </authorList>
    </citation>
    <scope>IDENTIFICATION</scope>
    <source>
        <tissue evidence="11">Gonad</tissue>
    </source>
</reference>
<keyword evidence="5" id="KW-0804">Transcription</keyword>
<dbReference type="Gene3D" id="2.170.270.10">
    <property type="entry name" value="SET domain"/>
    <property type="match status" value="1"/>
</dbReference>
<feature type="region of interest" description="Disordered" evidence="7">
    <location>
        <begin position="71"/>
        <end position="103"/>
    </location>
</feature>
<dbReference type="PROSITE" id="PS50157">
    <property type="entry name" value="ZINC_FINGER_C2H2_2"/>
    <property type="match status" value="3"/>
</dbReference>
<feature type="region of interest" description="Disordered" evidence="7">
    <location>
        <begin position="340"/>
        <end position="390"/>
    </location>
</feature>
<dbReference type="SUPFAM" id="SSF82199">
    <property type="entry name" value="SET domain"/>
    <property type="match status" value="1"/>
</dbReference>
<dbReference type="GO" id="GO:0022008">
    <property type="term" value="P:neurogenesis"/>
    <property type="evidence" value="ECO:0007669"/>
    <property type="project" value="TreeGrafter"/>
</dbReference>
<dbReference type="InterPro" id="IPR013087">
    <property type="entry name" value="Znf_C2H2_type"/>
</dbReference>
<dbReference type="Gene3D" id="3.30.160.60">
    <property type="entry name" value="Classic Zinc Finger"/>
    <property type="match status" value="3"/>
</dbReference>
<name>A0A6P4Y5F9_BRABE</name>
<dbReference type="PANTHER" id="PTHR16515:SF20">
    <property type="entry name" value="PR DOMAIN ZINC FINGER PROTEIN 12"/>
    <property type="match status" value="1"/>
</dbReference>
<dbReference type="Pfam" id="PF00096">
    <property type="entry name" value="zf-C2H2"/>
    <property type="match status" value="2"/>
</dbReference>
<dbReference type="PANTHER" id="PTHR16515">
    <property type="entry name" value="PR DOMAIN ZINC FINGER PROTEIN"/>
    <property type="match status" value="1"/>
</dbReference>
<dbReference type="Proteomes" id="UP000515135">
    <property type="component" value="Unplaced"/>
</dbReference>
<feature type="compositionally biased region" description="Polar residues" evidence="7">
    <location>
        <begin position="355"/>
        <end position="374"/>
    </location>
</feature>
<dbReference type="InterPro" id="IPR044406">
    <property type="entry name" value="PRDM12_PR/SET"/>
</dbReference>
<organism evidence="10 11">
    <name type="scientific">Branchiostoma belcheri</name>
    <name type="common">Amphioxus</name>
    <dbReference type="NCBI Taxonomy" id="7741"/>
    <lineage>
        <taxon>Eukaryota</taxon>
        <taxon>Metazoa</taxon>
        <taxon>Chordata</taxon>
        <taxon>Cephalochordata</taxon>
        <taxon>Leptocardii</taxon>
        <taxon>Amphioxiformes</taxon>
        <taxon>Branchiostomatidae</taxon>
        <taxon>Branchiostoma</taxon>
    </lineage>
</organism>
<dbReference type="OrthoDB" id="8117402at2759"/>
<dbReference type="GO" id="GO:0010468">
    <property type="term" value="P:regulation of gene expression"/>
    <property type="evidence" value="ECO:0007669"/>
    <property type="project" value="TreeGrafter"/>
</dbReference>
<dbReference type="KEGG" id="bbel:109466396"/>
<dbReference type="GO" id="GO:0005634">
    <property type="term" value="C:nucleus"/>
    <property type="evidence" value="ECO:0007669"/>
    <property type="project" value="TreeGrafter"/>
</dbReference>
<dbReference type="FunFam" id="3.30.160.60:FF:000446">
    <property type="entry name" value="Zinc finger protein"/>
    <property type="match status" value="1"/>
</dbReference>
<feature type="compositionally biased region" description="Basic residues" evidence="7">
    <location>
        <begin position="340"/>
        <end position="349"/>
    </location>
</feature>
<feature type="domain" description="C2H2-type" evidence="8">
    <location>
        <begin position="323"/>
        <end position="347"/>
    </location>
</feature>
<dbReference type="SMART" id="SM00317">
    <property type="entry name" value="SET"/>
    <property type="match status" value="1"/>
</dbReference>
<feature type="domain" description="C2H2-type" evidence="8">
    <location>
        <begin position="267"/>
        <end position="294"/>
    </location>
</feature>
<dbReference type="PROSITE" id="PS50280">
    <property type="entry name" value="SET"/>
    <property type="match status" value="1"/>
</dbReference>
<dbReference type="FunFam" id="3.30.160.60:FF:000501">
    <property type="entry name" value="PR domain zinc finger protein 12"/>
    <property type="match status" value="1"/>
</dbReference>
<dbReference type="CDD" id="cd19196">
    <property type="entry name" value="PR-SET_PRDM12"/>
    <property type="match status" value="1"/>
</dbReference>
<dbReference type="Pfam" id="PF21549">
    <property type="entry name" value="PRDM2_PR"/>
    <property type="match status" value="1"/>
</dbReference>
<dbReference type="InterPro" id="IPR036236">
    <property type="entry name" value="Znf_C2H2_sf"/>
</dbReference>
<keyword evidence="1" id="KW-0479">Metal-binding</keyword>
<dbReference type="AlphaFoldDB" id="A0A6P4Y5F9"/>
<keyword evidence="3" id="KW-0862">Zinc</keyword>
<feature type="domain" description="SET" evidence="9">
    <location>
        <begin position="109"/>
        <end position="226"/>
    </location>
</feature>
<evidence type="ECO:0000313" key="11">
    <source>
        <dbReference type="RefSeq" id="XP_019619668.1"/>
    </source>
</evidence>
<evidence type="ECO:0000256" key="7">
    <source>
        <dbReference type="SAM" id="MobiDB-lite"/>
    </source>
</evidence>
<protein>
    <submittedName>
        <fullName evidence="11">PR domain zinc finger protein 12-like</fullName>
    </submittedName>
</protein>
<feature type="compositionally biased region" description="Basic and acidic residues" evidence="7">
    <location>
        <begin position="78"/>
        <end position="88"/>
    </location>
</feature>
<evidence type="ECO:0000256" key="1">
    <source>
        <dbReference type="ARBA" id="ARBA00022723"/>
    </source>
</evidence>
<accession>A0A6P4Y5F9</accession>
<dbReference type="GO" id="GO:0008270">
    <property type="term" value="F:zinc ion binding"/>
    <property type="evidence" value="ECO:0007669"/>
    <property type="project" value="UniProtKB-KW"/>
</dbReference>
<evidence type="ECO:0000256" key="4">
    <source>
        <dbReference type="ARBA" id="ARBA00023015"/>
    </source>
</evidence>
<evidence type="ECO:0000313" key="10">
    <source>
        <dbReference type="Proteomes" id="UP000515135"/>
    </source>
</evidence>
<dbReference type="PROSITE" id="PS00028">
    <property type="entry name" value="ZINC_FINGER_C2H2_1"/>
    <property type="match status" value="3"/>
</dbReference>
<evidence type="ECO:0000256" key="6">
    <source>
        <dbReference type="PROSITE-ProRule" id="PRU00042"/>
    </source>
</evidence>
<keyword evidence="10" id="KW-1185">Reference proteome</keyword>
<evidence type="ECO:0000259" key="9">
    <source>
        <dbReference type="PROSITE" id="PS50280"/>
    </source>
</evidence>
<dbReference type="RefSeq" id="XP_019619668.1">
    <property type="nucleotide sequence ID" value="XM_019764109.1"/>
</dbReference>
<sequence>MKPTLFDRHMYGPYTRVPPTVLPKVPPRKKLQQQRPAVFKPPAGELNSLSLAQITPELLRTVLYGRWQGKSGETRAVSPREGRVPSPEHHHRAQADQEFPSLPGLVLPPQLEARRSQIPCRRWGVFARAWIKPGTEMGPYSGRRVSPAEVDPVGENEFMWEVFTPYGDLSHYVDASRQEDRSWMAYVNCARSEQEQNLELFQKGEHIYYRAMKAIPPDEELLVWYRFSPSTFLGIPGVPQPDEFTAKKEDEPVPADRPPAAPVTHRLKCVVCNRGFNSRSNLRSHMRIHTLEKPFICKFCQRSFSQSSTLRNHIRLHTGEKPYRCDICHSAYSQLAGLRAHQKSSRHRLPANPESVPSSSTPAHALQADSSTYIRDTKSDGSSDRSTPSPDQSFFATYFASERVRTENSMAFVRSPC</sequence>
<evidence type="ECO:0000259" key="8">
    <source>
        <dbReference type="PROSITE" id="PS50157"/>
    </source>
</evidence>
<evidence type="ECO:0000256" key="5">
    <source>
        <dbReference type="ARBA" id="ARBA00023163"/>
    </source>
</evidence>
<dbReference type="InterPro" id="IPR001214">
    <property type="entry name" value="SET_dom"/>
</dbReference>
<evidence type="ECO:0000256" key="2">
    <source>
        <dbReference type="ARBA" id="ARBA00022771"/>
    </source>
</evidence>
<dbReference type="SMART" id="SM00355">
    <property type="entry name" value="ZnF_C2H2"/>
    <property type="match status" value="3"/>
</dbReference>
<dbReference type="InterPro" id="IPR046341">
    <property type="entry name" value="SET_dom_sf"/>
</dbReference>
<dbReference type="GeneID" id="109466396"/>
<feature type="domain" description="C2H2-type" evidence="8">
    <location>
        <begin position="295"/>
        <end position="322"/>
    </location>
</feature>
<dbReference type="FunFam" id="3.30.160.60:FF:000526">
    <property type="entry name" value="PR domain zinc finger protein 12"/>
    <property type="match status" value="1"/>
</dbReference>
<keyword evidence="2 6" id="KW-0863">Zinc-finger</keyword>
<keyword evidence="4" id="KW-0805">Transcription regulation</keyword>
<dbReference type="InterPro" id="IPR050331">
    <property type="entry name" value="Zinc_finger"/>
</dbReference>
<dbReference type="SUPFAM" id="SSF57667">
    <property type="entry name" value="beta-beta-alpha zinc fingers"/>
    <property type="match status" value="2"/>
</dbReference>